<dbReference type="AlphaFoldDB" id="A0AAD2D5U9"/>
<feature type="region of interest" description="Disordered" evidence="1">
    <location>
        <begin position="512"/>
        <end position="582"/>
    </location>
</feature>
<keyword evidence="3" id="KW-1185">Reference proteome</keyword>
<organism evidence="2 3">
    <name type="scientific">Euplotes crassus</name>
    <dbReference type="NCBI Taxonomy" id="5936"/>
    <lineage>
        <taxon>Eukaryota</taxon>
        <taxon>Sar</taxon>
        <taxon>Alveolata</taxon>
        <taxon>Ciliophora</taxon>
        <taxon>Intramacronucleata</taxon>
        <taxon>Spirotrichea</taxon>
        <taxon>Hypotrichia</taxon>
        <taxon>Euplotida</taxon>
        <taxon>Euplotidae</taxon>
        <taxon>Moneuplotes</taxon>
    </lineage>
</organism>
<protein>
    <submittedName>
        <fullName evidence="2">Uncharacterized protein</fullName>
    </submittedName>
</protein>
<feature type="compositionally biased region" description="Basic residues" evidence="1">
    <location>
        <begin position="569"/>
        <end position="582"/>
    </location>
</feature>
<evidence type="ECO:0000256" key="1">
    <source>
        <dbReference type="SAM" id="MobiDB-lite"/>
    </source>
</evidence>
<evidence type="ECO:0000313" key="3">
    <source>
        <dbReference type="Proteomes" id="UP001295684"/>
    </source>
</evidence>
<feature type="region of interest" description="Disordered" evidence="1">
    <location>
        <begin position="194"/>
        <end position="228"/>
    </location>
</feature>
<feature type="region of interest" description="Disordered" evidence="1">
    <location>
        <begin position="72"/>
        <end position="98"/>
    </location>
</feature>
<reference evidence="2" key="1">
    <citation type="submission" date="2023-07" db="EMBL/GenBank/DDBJ databases">
        <authorList>
            <consortium name="AG Swart"/>
            <person name="Singh M."/>
            <person name="Singh A."/>
            <person name="Seah K."/>
            <person name="Emmerich C."/>
        </authorList>
    </citation>
    <scope>NUCLEOTIDE SEQUENCE</scope>
    <source>
        <strain evidence="2">DP1</strain>
    </source>
</reference>
<evidence type="ECO:0000313" key="2">
    <source>
        <dbReference type="EMBL" id="CAI2381682.1"/>
    </source>
</evidence>
<comment type="caution">
    <text evidence="2">The sequence shown here is derived from an EMBL/GenBank/DDBJ whole genome shotgun (WGS) entry which is preliminary data.</text>
</comment>
<dbReference type="EMBL" id="CAMPGE010023784">
    <property type="protein sequence ID" value="CAI2381682.1"/>
    <property type="molecule type" value="Genomic_DNA"/>
</dbReference>
<accession>A0AAD2D5U9</accession>
<feature type="compositionally biased region" description="Polar residues" evidence="1">
    <location>
        <begin position="19"/>
        <end position="30"/>
    </location>
</feature>
<gene>
    <name evidence="2" type="ORF">ECRASSUSDP1_LOCUS23140</name>
</gene>
<name>A0AAD2D5U9_EUPCR</name>
<sequence>MKSGPQVNKNPEKSKYETQPRQSSLVNKGSLSKLGRNAKEKDEETTKKQEIRLNLSSLDRTLAHVHNQIRKKSLKGGTRLSQNFNSPHEPASACSKDENNTQSMIHSSRRSFSPPQFNFAVLKSIDAPVSRSLYQKVSHGASSIVCSKAKLLPNDSQNSVNTTKDQPKALERYFKHNPNNFSQKEGQAIKNLSQVNKSKAKRGSKLQSKYNTNPVENAQPAPVSKNKKQMFKVSKQKYLNKCIRSRLRPKTKYDKKNSQPHEEVIDCYNGKEMSTKYSKTKLVRTNKAQRNLNHSKEFGHNEGSVGNILSPIRTSAVKYTQDSSVESLNTGVKNRSQTLNQSNIPVRSYKLDEKAKRGGHNLRNSGSLEIASPSCQKISNVAERYRTNSKHNSKPILSAKKKCYNNVKVDLFDKKISKTDRKMNFLSKSTEFSGRIMTKNFDSQLPIDLSQNLNLLEEYIDASENSPFRTWNKFQLATNSPKKDLQTNPNLHTSISDRKLFTKNIRYSIPTIPNSHLQKPQITPLSSKHTAHLSPEPGQNSLSKALISPGMTPSLQSFPLTHQNSTKIPKLRTQKYPKTRRK</sequence>
<feature type="compositionally biased region" description="Polar residues" evidence="1">
    <location>
        <begin position="512"/>
        <end position="528"/>
    </location>
</feature>
<feature type="compositionally biased region" description="Basic and acidic residues" evidence="1">
    <location>
        <begin position="37"/>
        <end position="49"/>
    </location>
</feature>
<feature type="compositionally biased region" description="Polar residues" evidence="1">
    <location>
        <begin position="205"/>
        <end position="216"/>
    </location>
</feature>
<feature type="region of interest" description="Disordered" evidence="1">
    <location>
        <begin position="1"/>
        <end position="49"/>
    </location>
</feature>
<dbReference type="Proteomes" id="UP001295684">
    <property type="component" value="Unassembled WGS sequence"/>
</dbReference>
<feature type="compositionally biased region" description="Polar residues" evidence="1">
    <location>
        <begin position="551"/>
        <end position="567"/>
    </location>
</feature>
<proteinExistence type="predicted"/>